<evidence type="ECO:0000313" key="11">
    <source>
        <dbReference type="EMBL" id="MFC3614669.1"/>
    </source>
</evidence>
<evidence type="ECO:0000313" key="12">
    <source>
        <dbReference type="Proteomes" id="UP001595629"/>
    </source>
</evidence>
<comment type="caution">
    <text evidence="11">The sequence shown here is derived from an EMBL/GenBank/DDBJ whole genome shotgun (WGS) entry which is preliminary data.</text>
</comment>
<keyword evidence="2 10" id="KW-0444">Lipid biosynthesis</keyword>
<name>A0ABV7TGF9_9RHOB</name>
<keyword evidence="12" id="KW-1185">Reference proteome</keyword>
<evidence type="ECO:0000256" key="7">
    <source>
        <dbReference type="ARBA" id="ARBA00023136"/>
    </source>
</evidence>
<dbReference type="HAMAP" id="MF_01043">
    <property type="entry name" value="PlsY"/>
    <property type="match status" value="1"/>
</dbReference>
<feature type="transmembrane region" description="Helical" evidence="10">
    <location>
        <begin position="88"/>
        <end position="105"/>
    </location>
</feature>
<keyword evidence="5 10" id="KW-1133">Transmembrane helix</keyword>
<comment type="similarity">
    <text evidence="10">Belongs to the PlsY family.</text>
</comment>
<dbReference type="InterPro" id="IPR003811">
    <property type="entry name" value="G3P_acylTferase_PlsY"/>
</dbReference>
<comment type="catalytic activity">
    <reaction evidence="10">
        <text>an acyl phosphate + sn-glycerol 3-phosphate = a 1-acyl-sn-glycero-3-phosphate + phosphate</text>
        <dbReference type="Rhea" id="RHEA:34075"/>
        <dbReference type="ChEBI" id="CHEBI:43474"/>
        <dbReference type="ChEBI" id="CHEBI:57597"/>
        <dbReference type="ChEBI" id="CHEBI:57970"/>
        <dbReference type="ChEBI" id="CHEBI:59918"/>
        <dbReference type="EC" id="2.3.1.275"/>
    </reaction>
</comment>
<dbReference type="EC" id="2.3.1.275" evidence="10"/>
<feature type="transmembrane region" description="Helical" evidence="10">
    <location>
        <begin position="12"/>
        <end position="34"/>
    </location>
</feature>
<dbReference type="SMART" id="SM01207">
    <property type="entry name" value="G3P_acyltransf"/>
    <property type="match status" value="1"/>
</dbReference>
<keyword evidence="3 10" id="KW-0808">Transferase</keyword>
<protein>
    <recommendedName>
        <fullName evidence="10">Glycerol-3-phosphate acyltransferase</fullName>
    </recommendedName>
    <alternativeName>
        <fullName evidence="10">Acyl-PO4 G3P acyltransferase</fullName>
    </alternativeName>
    <alternativeName>
        <fullName evidence="10">Acyl-phosphate--glycerol-3-phosphate acyltransferase</fullName>
    </alternativeName>
    <alternativeName>
        <fullName evidence="10">G3P acyltransferase</fullName>
        <shortName evidence="10">GPAT</shortName>
        <ecNumber evidence="10">2.3.1.275</ecNumber>
    </alternativeName>
    <alternativeName>
        <fullName evidence="10">Lysophosphatidic acid synthase</fullName>
        <shortName evidence="10">LPA synthase</shortName>
    </alternativeName>
</protein>
<dbReference type="PANTHER" id="PTHR30309">
    <property type="entry name" value="INNER MEMBRANE PROTEIN YGIH"/>
    <property type="match status" value="1"/>
</dbReference>
<keyword evidence="7 10" id="KW-0472">Membrane</keyword>
<dbReference type="GO" id="GO:0004366">
    <property type="term" value="F:glycerol-3-phosphate O-acyltransferase activity"/>
    <property type="evidence" value="ECO:0007669"/>
    <property type="project" value="UniProtKB-EC"/>
</dbReference>
<keyword evidence="8 10" id="KW-0594">Phospholipid biosynthesis</keyword>
<keyword evidence="11" id="KW-0012">Acyltransferase</keyword>
<dbReference type="Proteomes" id="UP001595629">
    <property type="component" value="Unassembled WGS sequence"/>
</dbReference>
<evidence type="ECO:0000256" key="10">
    <source>
        <dbReference type="HAMAP-Rule" id="MF_01043"/>
    </source>
</evidence>
<sequence length="203" mass="21211">MPLIETPVPLLLLWGVMGYLLGSIPFGIVMARLFGLGNLREIGSGNIGATNVLRTGNKPAAALTLVLDAGKGAIAVLVARAFAVEDAVQLAGFMAFLGHCFPIWLRFHGGKGVATFLGLWLAFAWPVGIACCATWLAAAGLSRISSVGALAAAVLAPVWALLLGWGSAVVMAVALALIVFWRHRANIARIMAGTEPRIGRKES</sequence>
<keyword evidence="9 10" id="KW-1208">Phospholipid metabolism</keyword>
<keyword evidence="4 10" id="KW-0812">Transmembrane</keyword>
<dbReference type="NCBIfam" id="TIGR00023">
    <property type="entry name" value="glycerol-3-phosphate 1-O-acyltransferase PlsY"/>
    <property type="match status" value="1"/>
</dbReference>
<evidence type="ECO:0000256" key="4">
    <source>
        <dbReference type="ARBA" id="ARBA00022692"/>
    </source>
</evidence>
<keyword evidence="1 10" id="KW-1003">Cell membrane</keyword>
<dbReference type="PANTHER" id="PTHR30309:SF0">
    <property type="entry name" value="GLYCEROL-3-PHOSPHATE ACYLTRANSFERASE-RELATED"/>
    <property type="match status" value="1"/>
</dbReference>
<evidence type="ECO:0000256" key="3">
    <source>
        <dbReference type="ARBA" id="ARBA00022679"/>
    </source>
</evidence>
<comment type="function">
    <text evidence="10">Catalyzes the transfer of an acyl group from acyl-phosphate (acyl-PO(4)) to glycerol-3-phosphate (G3P) to form lysophosphatidic acid (LPA). This enzyme utilizes acyl-phosphate as fatty acyl donor, but not acyl-CoA or acyl-ACP.</text>
</comment>
<proteinExistence type="inferred from homology"/>
<evidence type="ECO:0000256" key="6">
    <source>
        <dbReference type="ARBA" id="ARBA00023098"/>
    </source>
</evidence>
<keyword evidence="6 10" id="KW-0443">Lipid metabolism</keyword>
<evidence type="ECO:0000256" key="8">
    <source>
        <dbReference type="ARBA" id="ARBA00023209"/>
    </source>
</evidence>
<gene>
    <name evidence="10 11" type="primary">plsY</name>
    <name evidence="11" type="ORF">ACFORG_12925</name>
</gene>
<evidence type="ECO:0000256" key="9">
    <source>
        <dbReference type="ARBA" id="ARBA00023264"/>
    </source>
</evidence>
<evidence type="ECO:0000256" key="2">
    <source>
        <dbReference type="ARBA" id="ARBA00022516"/>
    </source>
</evidence>
<evidence type="ECO:0000256" key="1">
    <source>
        <dbReference type="ARBA" id="ARBA00022475"/>
    </source>
</evidence>
<reference evidence="12" key="1">
    <citation type="journal article" date="2019" name="Int. J. Syst. Evol. Microbiol.">
        <title>The Global Catalogue of Microorganisms (GCM) 10K type strain sequencing project: providing services to taxonomists for standard genome sequencing and annotation.</title>
        <authorList>
            <consortium name="The Broad Institute Genomics Platform"/>
            <consortium name="The Broad Institute Genome Sequencing Center for Infectious Disease"/>
            <person name="Wu L."/>
            <person name="Ma J."/>
        </authorList>
    </citation>
    <scope>NUCLEOTIDE SEQUENCE [LARGE SCALE GENOMIC DNA]</scope>
    <source>
        <strain evidence="12">KCTC 42911</strain>
    </source>
</reference>
<feature type="transmembrane region" description="Helical" evidence="10">
    <location>
        <begin position="158"/>
        <end position="181"/>
    </location>
</feature>
<comment type="pathway">
    <text evidence="10">Lipid metabolism; phospholipid metabolism.</text>
</comment>
<dbReference type="RefSeq" id="WP_386735946.1">
    <property type="nucleotide sequence ID" value="NZ_JBHRXI010000012.1"/>
</dbReference>
<dbReference type="EMBL" id="JBHRXI010000012">
    <property type="protein sequence ID" value="MFC3614669.1"/>
    <property type="molecule type" value="Genomic_DNA"/>
</dbReference>
<comment type="subunit">
    <text evidence="10">Probably interacts with PlsX.</text>
</comment>
<comment type="subcellular location">
    <subcellularLocation>
        <location evidence="10">Cell membrane</location>
        <topology evidence="10">Multi-pass membrane protein</topology>
    </subcellularLocation>
</comment>
<organism evidence="11 12">
    <name type="scientific">Lutimaribacter marinistellae</name>
    <dbReference type="NCBI Taxonomy" id="1820329"/>
    <lineage>
        <taxon>Bacteria</taxon>
        <taxon>Pseudomonadati</taxon>
        <taxon>Pseudomonadota</taxon>
        <taxon>Alphaproteobacteria</taxon>
        <taxon>Rhodobacterales</taxon>
        <taxon>Roseobacteraceae</taxon>
        <taxon>Lutimaribacter</taxon>
    </lineage>
</organism>
<feature type="transmembrane region" description="Helical" evidence="10">
    <location>
        <begin position="117"/>
        <end position="138"/>
    </location>
</feature>
<evidence type="ECO:0000256" key="5">
    <source>
        <dbReference type="ARBA" id="ARBA00022989"/>
    </source>
</evidence>
<accession>A0ABV7TGF9</accession>
<dbReference type="Pfam" id="PF02660">
    <property type="entry name" value="G3P_acyltransf"/>
    <property type="match status" value="1"/>
</dbReference>